<evidence type="ECO:0000259" key="3">
    <source>
        <dbReference type="Pfam" id="PF09922"/>
    </source>
</evidence>
<organism evidence="4 5">
    <name type="scientific">Micromonospora sonneratiae</name>
    <dbReference type="NCBI Taxonomy" id="1184706"/>
    <lineage>
        <taxon>Bacteria</taxon>
        <taxon>Bacillati</taxon>
        <taxon>Actinomycetota</taxon>
        <taxon>Actinomycetes</taxon>
        <taxon>Micromonosporales</taxon>
        <taxon>Micromonosporaceae</taxon>
        <taxon>Micromonospora</taxon>
    </lineage>
</organism>
<name>A0ABW3YST8_9ACTN</name>
<gene>
    <name evidence="4" type="ORF">ACFQ4H_31945</name>
</gene>
<dbReference type="Pfam" id="PF09922">
    <property type="entry name" value="LiaF-like_C"/>
    <property type="match status" value="1"/>
</dbReference>
<evidence type="ECO:0000256" key="1">
    <source>
        <dbReference type="SAM" id="MobiDB-lite"/>
    </source>
</evidence>
<evidence type="ECO:0000313" key="5">
    <source>
        <dbReference type="Proteomes" id="UP001597260"/>
    </source>
</evidence>
<sequence length="271" mass="28185">QPLPGWPTATQPAVSAPPTGRPPGPMPPSSGYRPPFAPHGPFAPHRPHPPGAAPQVKAPKPAKPPKPPRERSSLGAATFSLIFVALGAVAVLHLSNVISVSASAYFAAALATIGLGLLVGAWFGRARWLIALGLVAAAALGTVTLVESYTRVRNFDGNVTWTPTSHELLAQRYENNFGDAVLDLTQVSFTDRETRVTAVVTFGNLTVIVPPNVDVTAIAEIKAGDAGIFGTRWSGVNGPSRQVTDLGADGAGGGKLRLNLHVNAGNLEVIR</sequence>
<comment type="caution">
    <text evidence="4">The sequence shown here is derived from an EMBL/GenBank/DDBJ whole genome shotgun (WGS) entry which is preliminary data.</text>
</comment>
<feature type="region of interest" description="Disordered" evidence="1">
    <location>
        <begin position="1"/>
        <end position="72"/>
    </location>
</feature>
<keyword evidence="5" id="KW-1185">Reference proteome</keyword>
<feature type="compositionally biased region" description="Pro residues" evidence="1">
    <location>
        <begin position="19"/>
        <end position="28"/>
    </location>
</feature>
<dbReference type="Proteomes" id="UP001597260">
    <property type="component" value="Unassembled WGS sequence"/>
</dbReference>
<dbReference type="InterPro" id="IPR024425">
    <property type="entry name" value="LiaF-like_C"/>
</dbReference>
<evidence type="ECO:0000256" key="2">
    <source>
        <dbReference type="SAM" id="Phobius"/>
    </source>
</evidence>
<accession>A0ABW3YST8</accession>
<proteinExistence type="predicted"/>
<feature type="non-terminal residue" evidence="4">
    <location>
        <position position="1"/>
    </location>
</feature>
<dbReference type="RefSeq" id="WP_377578472.1">
    <property type="nucleotide sequence ID" value="NZ_JBHTMP010000090.1"/>
</dbReference>
<keyword evidence="2" id="KW-0812">Transmembrane</keyword>
<feature type="transmembrane region" description="Helical" evidence="2">
    <location>
        <begin position="128"/>
        <end position="146"/>
    </location>
</feature>
<dbReference type="EMBL" id="JBHTMP010000090">
    <property type="protein sequence ID" value="MFD1325703.1"/>
    <property type="molecule type" value="Genomic_DNA"/>
</dbReference>
<feature type="compositionally biased region" description="Low complexity" evidence="1">
    <location>
        <begin position="29"/>
        <end position="43"/>
    </location>
</feature>
<feature type="transmembrane region" description="Helical" evidence="2">
    <location>
        <begin position="74"/>
        <end position="92"/>
    </location>
</feature>
<evidence type="ECO:0000313" key="4">
    <source>
        <dbReference type="EMBL" id="MFD1325703.1"/>
    </source>
</evidence>
<protein>
    <submittedName>
        <fullName evidence="4">LiaF domain-containing protein</fullName>
    </submittedName>
</protein>
<keyword evidence="2" id="KW-1133">Transmembrane helix</keyword>
<keyword evidence="2" id="KW-0472">Membrane</keyword>
<feature type="transmembrane region" description="Helical" evidence="2">
    <location>
        <begin position="104"/>
        <end position="122"/>
    </location>
</feature>
<reference evidence="5" key="1">
    <citation type="journal article" date="2019" name="Int. J. Syst. Evol. Microbiol.">
        <title>The Global Catalogue of Microorganisms (GCM) 10K type strain sequencing project: providing services to taxonomists for standard genome sequencing and annotation.</title>
        <authorList>
            <consortium name="The Broad Institute Genomics Platform"/>
            <consortium name="The Broad Institute Genome Sequencing Center for Infectious Disease"/>
            <person name="Wu L."/>
            <person name="Ma J."/>
        </authorList>
    </citation>
    <scope>NUCLEOTIDE SEQUENCE [LARGE SCALE GENOMIC DNA]</scope>
    <source>
        <strain evidence="5">JCM 31037</strain>
    </source>
</reference>
<feature type="domain" description="Cell wall-active antibiotics response LiaF-like C-terminal" evidence="3">
    <location>
        <begin position="160"/>
        <end position="269"/>
    </location>
</feature>